<dbReference type="EC" id="2.3.3.10" evidence="1"/>
<name>A0ACC2U0R7_9FUNG</name>
<keyword evidence="2" id="KW-1185">Reference proteome</keyword>
<dbReference type="EMBL" id="QTSX02001563">
    <property type="protein sequence ID" value="KAJ9080398.1"/>
    <property type="molecule type" value="Genomic_DNA"/>
</dbReference>
<organism evidence="1 2">
    <name type="scientific">Entomophthora muscae</name>
    <dbReference type="NCBI Taxonomy" id="34485"/>
    <lineage>
        <taxon>Eukaryota</taxon>
        <taxon>Fungi</taxon>
        <taxon>Fungi incertae sedis</taxon>
        <taxon>Zoopagomycota</taxon>
        <taxon>Entomophthoromycotina</taxon>
        <taxon>Entomophthoromycetes</taxon>
        <taxon>Entomophthorales</taxon>
        <taxon>Entomophthoraceae</taxon>
        <taxon>Entomophthora</taxon>
    </lineage>
</organism>
<comment type="caution">
    <text evidence="1">The sequence shown here is derived from an EMBL/GenBank/DDBJ whole genome shotgun (WGS) entry which is preliminary data.</text>
</comment>
<evidence type="ECO:0000313" key="1">
    <source>
        <dbReference type="EMBL" id="KAJ9080398.1"/>
    </source>
</evidence>
<reference evidence="1" key="1">
    <citation type="submission" date="2022-04" db="EMBL/GenBank/DDBJ databases">
        <title>Genome of the entomopathogenic fungus Entomophthora muscae.</title>
        <authorList>
            <person name="Elya C."/>
            <person name="Lovett B.R."/>
            <person name="Lee E."/>
            <person name="Macias A.M."/>
            <person name="Hajek A.E."/>
            <person name="De Bivort B.L."/>
            <person name="Kasson M.T."/>
            <person name="De Fine Licht H.H."/>
            <person name="Stajich J.E."/>
        </authorList>
    </citation>
    <scope>NUCLEOTIDE SEQUENCE</scope>
    <source>
        <strain evidence="1">Berkeley</strain>
    </source>
</reference>
<sequence>MVQPGYPSNVGVVAADIYFPLRYVNQSELETFDGVSAGKYTVGLGQTNMAFCGDREDINSVCLTVVKNLLEKYNIDPKSIGRMEVGTETIIDKSKSVKTALMQLFAESGNTDIEGVDTTNACYGGTSALFNSLSWVESSYWDGRYALVVCGDIAVYAAGAARPTGGCGAVALLIGKDAPIVFDRGLRATHMEHVYDFYKPDLMSEYPAVNGVLSVECYLRSVDKCYALYKKKFEAQQPGSKINLNSFDYSLFHSPYTKLVQKSYARLSFNDFLESPEDAHFAGAEEFKGLKLEETYANKQVEKAFVGYSKVQFEARVAPSLLAAKHIGNMYTASVYGGLISLISEVPSDELLNKRVSIFSYGSGSAASLFSFRVLGSTSMIAEKINFKARLESRQNASPQEFDQVMTLREKTHHLHPYTPSEPLSTLFPGTFYVNSIDAKFQREYQCSP</sequence>
<dbReference type="Proteomes" id="UP001165960">
    <property type="component" value="Unassembled WGS sequence"/>
</dbReference>
<keyword evidence="1" id="KW-0808">Transferase</keyword>
<evidence type="ECO:0000313" key="2">
    <source>
        <dbReference type="Proteomes" id="UP001165960"/>
    </source>
</evidence>
<protein>
    <submittedName>
        <fullName evidence="1">3-hydroxy-3-methylglutaryl coenzyme A synthase</fullName>
        <ecNumber evidence="1">2.3.3.10</ecNumber>
    </submittedName>
</protein>
<accession>A0ACC2U0R7</accession>
<gene>
    <name evidence="1" type="primary">ERG13</name>
    <name evidence="1" type="ORF">DSO57_1025422</name>
</gene>
<keyword evidence="1" id="KW-0012">Acyltransferase</keyword>
<proteinExistence type="predicted"/>